<keyword evidence="2" id="KW-1185">Reference proteome</keyword>
<comment type="caution">
    <text evidence="1">The sequence shown here is derived from an EMBL/GenBank/DDBJ whole genome shotgun (WGS) entry which is preliminary data.</text>
</comment>
<dbReference type="EMBL" id="MU827851">
    <property type="protein sequence ID" value="KAJ7318642.1"/>
    <property type="molecule type" value="Genomic_DNA"/>
</dbReference>
<dbReference type="OrthoDB" id="10466920at2759"/>
<sequence>MGKLNFSVVAWSTANGQQLEAIAVKKLAVGSDDPVVGSNVQMQYNGQIWKGQIMSLHENMKSAKSALENELEDSPGVRTEMITLTMKEIRERGQKTLDLRNMT</sequence>
<name>A0A9W9YA73_9CNID</name>
<dbReference type="Proteomes" id="UP001163046">
    <property type="component" value="Unassembled WGS sequence"/>
</dbReference>
<accession>A0A9W9YA73</accession>
<evidence type="ECO:0000313" key="1">
    <source>
        <dbReference type="EMBL" id="KAJ7318642.1"/>
    </source>
</evidence>
<protein>
    <submittedName>
        <fullName evidence="1">Uncharacterized protein</fullName>
    </submittedName>
</protein>
<proteinExistence type="predicted"/>
<evidence type="ECO:0000313" key="2">
    <source>
        <dbReference type="Proteomes" id="UP001163046"/>
    </source>
</evidence>
<organism evidence="1 2">
    <name type="scientific">Desmophyllum pertusum</name>
    <dbReference type="NCBI Taxonomy" id="174260"/>
    <lineage>
        <taxon>Eukaryota</taxon>
        <taxon>Metazoa</taxon>
        <taxon>Cnidaria</taxon>
        <taxon>Anthozoa</taxon>
        <taxon>Hexacorallia</taxon>
        <taxon>Scleractinia</taxon>
        <taxon>Caryophylliina</taxon>
        <taxon>Caryophylliidae</taxon>
        <taxon>Desmophyllum</taxon>
    </lineage>
</organism>
<dbReference type="AlphaFoldDB" id="A0A9W9YA73"/>
<gene>
    <name evidence="1" type="ORF">OS493_037648</name>
</gene>
<reference evidence="1" key="1">
    <citation type="submission" date="2023-01" db="EMBL/GenBank/DDBJ databases">
        <title>Genome assembly of the deep-sea coral Lophelia pertusa.</title>
        <authorList>
            <person name="Herrera S."/>
            <person name="Cordes E."/>
        </authorList>
    </citation>
    <scope>NUCLEOTIDE SEQUENCE</scope>
    <source>
        <strain evidence="1">USNM1676648</strain>
        <tissue evidence="1">Polyp</tissue>
    </source>
</reference>